<organism evidence="3 4">
    <name type="scientific">Orchesella cincta</name>
    <name type="common">Springtail</name>
    <name type="synonym">Podura cincta</name>
    <dbReference type="NCBI Taxonomy" id="48709"/>
    <lineage>
        <taxon>Eukaryota</taxon>
        <taxon>Metazoa</taxon>
        <taxon>Ecdysozoa</taxon>
        <taxon>Arthropoda</taxon>
        <taxon>Hexapoda</taxon>
        <taxon>Collembola</taxon>
        <taxon>Entomobryomorpha</taxon>
        <taxon>Entomobryoidea</taxon>
        <taxon>Orchesellidae</taxon>
        <taxon>Orchesellinae</taxon>
        <taxon>Orchesella</taxon>
    </lineage>
</organism>
<feature type="compositionally biased region" description="Acidic residues" evidence="1">
    <location>
        <begin position="239"/>
        <end position="248"/>
    </location>
</feature>
<dbReference type="AlphaFoldDB" id="A0A1D2NGT3"/>
<feature type="chain" id="PRO_5008905550" evidence="2">
    <location>
        <begin position="26"/>
        <end position="500"/>
    </location>
</feature>
<feature type="region of interest" description="Disordered" evidence="1">
    <location>
        <begin position="95"/>
        <end position="189"/>
    </location>
</feature>
<evidence type="ECO:0000313" key="3">
    <source>
        <dbReference type="EMBL" id="ODN04473.1"/>
    </source>
</evidence>
<feature type="region of interest" description="Disordered" evidence="1">
    <location>
        <begin position="298"/>
        <end position="348"/>
    </location>
</feature>
<feature type="compositionally biased region" description="Polar residues" evidence="1">
    <location>
        <begin position="165"/>
        <end position="177"/>
    </location>
</feature>
<evidence type="ECO:0000256" key="1">
    <source>
        <dbReference type="SAM" id="MobiDB-lite"/>
    </source>
</evidence>
<keyword evidence="4" id="KW-1185">Reference proteome</keyword>
<comment type="caution">
    <text evidence="3">The sequence shown here is derived from an EMBL/GenBank/DDBJ whole genome shotgun (WGS) entry which is preliminary data.</text>
</comment>
<feature type="signal peptide" evidence="2">
    <location>
        <begin position="1"/>
        <end position="25"/>
    </location>
</feature>
<proteinExistence type="predicted"/>
<feature type="compositionally biased region" description="Basic and acidic residues" evidence="1">
    <location>
        <begin position="319"/>
        <end position="348"/>
    </location>
</feature>
<dbReference type="Proteomes" id="UP000094527">
    <property type="component" value="Unassembled WGS sequence"/>
</dbReference>
<dbReference type="EMBL" id="LJIJ01000042">
    <property type="protein sequence ID" value="ODN04473.1"/>
    <property type="molecule type" value="Genomic_DNA"/>
</dbReference>
<reference evidence="3 4" key="1">
    <citation type="journal article" date="2016" name="Genome Biol. Evol.">
        <title>Gene Family Evolution Reflects Adaptation to Soil Environmental Stressors in the Genome of the Collembolan Orchesella cincta.</title>
        <authorList>
            <person name="Faddeeva-Vakhrusheva A."/>
            <person name="Derks M.F."/>
            <person name="Anvar S.Y."/>
            <person name="Agamennone V."/>
            <person name="Suring W."/>
            <person name="Smit S."/>
            <person name="van Straalen N.M."/>
            <person name="Roelofs D."/>
        </authorList>
    </citation>
    <scope>NUCLEOTIDE SEQUENCE [LARGE SCALE GENOMIC DNA]</scope>
    <source>
        <tissue evidence="3">Mixed pool</tissue>
    </source>
</reference>
<feature type="compositionally biased region" description="Polar residues" evidence="1">
    <location>
        <begin position="307"/>
        <end position="316"/>
    </location>
</feature>
<gene>
    <name evidence="3" type="ORF">Ocin01_02178</name>
</gene>
<accession>A0A1D2NGT3</accession>
<feature type="region of interest" description="Disordered" evidence="1">
    <location>
        <begin position="219"/>
        <end position="250"/>
    </location>
</feature>
<evidence type="ECO:0000313" key="4">
    <source>
        <dbReference type="Proteomes" id="UP000094527"/>
    </source>
</evidence>
<sequence>MKNSVFFGLALFSLCILQNERLVRSEVLSTARVEDHNRDTISRFNTKPNGETRRFIESRVRDVRLEDQRRTLSSEERVRVSRELPEERVTMTRRLTLARPANQERAREHRMVRSEDRSMVRQEESRRSLSQDRLSRVAPNEQERRVESRRTQMFGPFTGNRHFGSGTQSNESTQGHPQNGHARDDSLPRSVQPYPIVTLTHPTAVQWSRRPCVSRALSSPVPFVPSSSRSALTRNDAQAADDDPDEDAAIQPISVYEQRRTMVPRKMQPVSESSVLYESSAIWSGIDAAVRRAVRVESSAKGHRGNDLSSWPSPASSLDDPRRMVREDAASSRVRDESRRMVREDAAGSRVRDESRRMVREDSARVREESRRVVREAEERRFVREIPNQKIVREENEKRVVREDNRRMDMRPLALEIKRVVQDLSEAKASRDNNERMTRERIVDERRSIVDQGNFGKSFNLEELSASPKVSSWSQFTSAMFGGAALLLMYTQNNKKLKIE</sequence>
<keyword evidence="2" id="KW-0732">Signal</keyword>
<name>A0A1D2NGT3_ORCCI</name>
<protein>
    <submittedName>
        <fullName evidence="3">Uncharacterized protein</fullName>
    </submittedName>
</protein>
<evidence type="ECO:0000256" key="2">
    <source>
        <dbReference type="SAM" id="SignalP"/>
    </source>
</evidence>
<feature type="compositionally biased region" description="Basic and acidic residues" evidence="1">
    <location>
        <begin position="102"/>
        <end position="150"/>
    </location>
</feature>
<feature type="compositionally biased region" description="Low complexity" evidence="1">
    <location>
        <begin position="219"/>
        <end position="230"/>
    </location>
</feature>